<evidence type="ECO:0000256" key="3">
    <source>
        <dbReference type="ARBA" id="ARBA00022448"/>
    </source>
</evidence>
<feature type="transmembrane region" description="Helical" evidence="8">
    <location>
        <begin position="55"/>
        <end position="73"/>
    </location>
</feature>
<dbReference type="EMBL" id="JAUORK010000028">
    <property type="protein sequence ID" value="MDO6673611.1"/>
    <property type="molecule type" value="Genomic_DNA"/>
</dbReference>
<dbReference type="PANTHER" id="PTHR43124">
    <property type="entry name" value="PURINE EFFLUX PUMP PBUE"/>
    <property type="match status" value="1"/>
</dbReference>
<evidence type="ECO:0000256" key="8">
    <source>
        <dbReference type="RuleBase" id="RU365088"/>
    </source>
</evidence>
<reference evidence="10" key="1">
    <citation type="submission" date="2023-07" db="EMBL/GenBank/DDBJ databases">
        <title>Genome content predicts the carbon catabolic preferences of heterotrophic bacteria.</title>
        <authorList>
            <person name="Gralka M."/>
        </authorList>
    </citation>
    <scope>NUCLEOTIDE SEQUENCE</scope>
    <source>
        <strain evidence="10">C2R13</strain>
    </source>
</reference>
<evidence type="ECO:0000256" key="2">
    <source>
        <dbReference type="ARBA" id="ARBA00006236"/>
    </source>
</evidence>
<dbReference type="RefSeq" id="WP_303595307.1">
    <property type="nucleotide sequence ID" value="NZ_JAUORK010000028.1"/>
</dbReference>
<feature type="transmembrane region" description="Helical" evidence="8">
    <location>
        <begin position="315"/>
        <end position="338"/>
    </location>
</feature>
<comment type="similarity">
    <text evidence="2 8">Belongs to the major facilitator superfamily. Bcr/CmlA family.</text>
</comment>
<evidence type="ECO:0000256" key="4">
    <source>
        <dbReference type="ARBA" id="ARBA00022475"/>
    </source>
</evidence>
<dbReference type="PROSITE" id="PS00216">
    <property type="entry name" value="SUGAR_TRANSPORT_1"/>
    <property type="match status" value="1"/>
</dbReference>
<evidence type="ECO:0000256" key="6">
    <source>
        <dbReference type="ARBA" id="ARBA00022989"/>
    </source>
</evidence>
<dbReference type="InterPro" id="IPR020846">
    <property type="entry name" value="MFS_dom"/>
</dbReference>
<accession>A0AAP4X275</accession>
<gene>
    <name evidence="10" type="ORF">Q4535_16025</name>
</gene>
<dbReference type="GO" id="GO:1990961">
    <property type="term" value="P:xenobiotic detoxification by transmembrane export across the plasma membrane"/>
    <property type="evidence" value="ECO:0007669"/>
    <property type="project" value="InterPro"/>
</dbReference>
<dbReference type="CDD" id="cd17320">
    <property type="entry name" value="MFS_MdfA_MDR_like"/>
    <property type="match status" value="1"/>
</dbReference>
<feature type="transmembrane region" description="Helical" evidence="8">
    <location>
        <begin position="350"/>
        <end position="374"/>
    </location>
</feature>
<feature type="transmembrane region" description="Helical" evidence="8">
    <location>
        <begin position="259"/>
        <end position="277"/>
    </location>
</feature>
<evidence type="ECO:0000256" key="5">
    <source>
        <dbReference type="ARBA" id="ARBA00022692"/>
    </source>
</evidence>
<protein>
    <recommendedName>
        <fullName evidence="8">Bcr/CflA family efflux transporter</fullName>
    </recommendedName>
</protein>
<keyword evidence="8" id="KW-0997">Cell inner membrane</keyword>
<dbReference type="Proteomes" id="UP001170481">
    <property type="component" value="Unassembled WGS sequence"/>
</dbReference>
<keyword evidence="6 8" id="KW-1133">Transmembrane helix</keyword>
<feature type="transmembrane region" description="Helical" evidence="8">
    <location>
        <begin position="174"/>
        <end position="193"/>
    </location>
</feature>
<dbReference type="InterPro" id="IPR011701">
    <property type="entry name" value="MFS"/>
</dbReference>
<dbReference type="Pfam" id="PF07690">
    <property type="entry name" value="MFS_1"/>
    <property type="match status" value="1"/>
</dbReference>
<feature type="domain" description="Major facilitator superfamily (MFS) profile" evidence="9">
    <location>
        <begin position="19"/>
        <end position="411"/>
    </location>
</feature>
<feature type="transmembrane region" description="Helical" evidence="8">
    <location>
        <begin position="143"/>
        <end position="168"/>
    </location>
</feature>
<dbReference type="GO" id="GO:0005886">
    <property type="term" value="C:plasma membrane"/>
    <property type="evidence" value="ECO:0007669"/>
    <property type="project" value="UniProtKB-SubCell"/>
</dbReference>
<dbReference type="InterPro" id="IPR004812">
    <property type="entry name" value="Efflux_drug-R_Bcr/CmlA"/>
</dbReference>
<evidence type="ECO:0000256" key="7">
    <source>
        <dbReference type="ARBA" id="ARBA00023136"/>
    </source>
</evidence>
<feature type="transmembrane region" description="Helical" evidence="8">
    <location>
        <begin position="85"/>
        <end position="104"/>
    </location>
</feature>
<organism evidence="10 11">
    <name type="scientific">Cobetia amphilecti</name>
    <dbReference type="NCBI Taxonomy" id="1055104"/>
    <lineage>
        <taxon>Bacteria</taxon>
        <taxon>Pseudomonadati</taxon>
        <taxon>Pseudomonadota</taxon>
        <taxon>Gammaproteobacteria</taxon>
        <taxon>Oceanospirillales</taxon>
        <taxon>Halomonadaceae</taxon>
        <taxon>Cobetia</taxon>
    </lineage>
</organism>
<proteinExistence type="inferred from homology"/>
<keyword evidence="7 8" id="KW-0472">Membrane</keyword>
<dbReference type="SUPFAM" id="SSF103473">
    <property type="entry name" value="MFS general substrate transporter"/>
    <property type="match status" value="1"/>
</dbReference>
<keyword evidence="5 8" id="KW-0812">Transmembrane</keyword>
<dbReference type="AlphaFoldDB" id="A0AAP4X275"/>
<feature type="transmembrane region" description="Helical" evidence="8">
    <location>
        <begin position="227"/>
        <end position="247"/>
    </location>
</feature>
<dbReference type="GO" id="GO:0042910">
    <property type="term" value="F:xenobiotic transmembrane transporter activity"/>
    <property type="evidence" value="ECO:0007669"/>
    <property type="project" value="InterPro"/>
</dbReference>
<comment type="caution">
    <text evidence="10">The sequence shown here is derived from an EMBL/GenBank/DDBJ whole genome shotgun (WGS) entry which is preliminary data.</text>
</comment>
<dbReference type="NCBIfam" id="TIGR00710">
    <property type="entry name" value="efflux_Bcr_CflA"/>
    <property type="match status" value="1"/>
</dbReference>
<evidence type="ECO:0000259" key="9">
    <source>
        <dbReference type="PROSITE" id="PS50850"/>
    </source>
</evidence>
<feature type="transmembrane region" description="Helical" evidence="8">
    <location>
        <begin position="380"/>
        <end position="399"/>
    </location>
</feature>
<evidence type="ECO:0000256" key="1">
    <source>
        <dbReference type="ARBA" id="ARBA00004651"/>
    </source>
</evidence>
<evidence type="ECO:0000313" key="10">
    <source>
        <dbReference type="EMBL" id="MDO6673611.1"/>
    </source>
</evidence>
<feature type="transmembrane region" description="Helical" evidence="8">
    <location>
        <begin position="289"/>
        <end position="309"/>
    </location>
</feature>
<name>A0AAP4X275_9GAMM</name>
<dbReference type="InterPro" id="IPR050189">
    <property type="entry name" value="MFS_Efflux_Transporters"/>
</dbReference>
<dbReference type="InterPro" id="IPR005829">
    <property type="entry name" value="Sugar_transporter_CS"/>
</dbReference>
<sequence length="411" mass="43038">MTSASAPTASPALHRQPHFTVLLALMVALAPLSMDAFLPAIPAMAAEFGVDHSRLGLTITFFLAGYAFGQLSGGPLSDSLGRRPIALGGIVLFLIASLGCAMTHSLEWLMVFRVLQGIATGMTGGVSRTVVRDVATGKDAARLMTNVMMVLMAAPLVAPSLGALILALSTWQMVFIGLAVYGVIAGVAIRQWLPETLPASERSPLSLRGALASYRTVLTTRGVPGHLMLLLCGPGIMFTFLTNASYLYQGVLGLNSGEFALAFGANVGAMLIGNRLNHFGLKHLRTRKLVQVALCMQGIGITWLISLVITDNVQVATLIPGILFVLGAGGMITPNVMADYQSLFARGHGAANAISGTVLYLGGGLYGALASLWLSGDDMLAVPLVMLGAWAIGGFGFWVTRHTAPSEQSSD</sequence>
<dbReference type="Gene3D" id="1.20.1720.10">
    <property type="entry name" value="Multidrug resistance protein D"/>
    <property type="match status" value="1"/>
</dbReference>
<dbReference type="PANTHER" id="PTHR43124:SF3">
    <property type="entry name" value="CHLORAMPHENICOL EFFLUX PUMP RV0191"/>
    <property type="match status" value="1"/>
</dbReference>
<keyword evidence="3 8" id="KW-0813">Transport</keyword>
<dbReference type="InterPro" id="IPR036259">
    <property type="entry name" value="MFS_trans_sf"/>
</dbReference>
<keyword evidence="4" id="KW-1003">Cell membrane</keyword>
<evidence type="ECO:0000313" key="11">
    <source>
        <dbReference type="Proteomes" id="UP001170481"/>
    </source>
</evidence>
<comment type="subcellular location">
    <subcellularLocation>
        <location evidence="8">Cell inner membrane</location>
        <topology evidence="8">Multi-pass membrane protein</topology>
    </subcellularLocation>
    <subcellularLocation>
        <location evidence="1">Cell membrane</location>
        <topology evidence="1">Multi-pass membrane protein</topology>
    </subcellularLocation>
</comment>
<dbReference type="PROSITE" id="PS50850">
    <property type="entry name" value="MFS"/>
    <property type="match status" value="1"/>
</dbReference>
<comment type="caution">
    <text evidence="8">Lacks conserved residue(s) required for the propagation of feature annotation.</text>
</comment>